<dbReference type="Proteomes" id="UP001497623">
    <property type="component" value="Unassembled WGS sequence"/>
</dbReference>
<name>A0AAV2SLK2_MEGNR</name>
<proteinExistence type="predicted"/>
<evidence type="ECO:0000313" key="1">
    <source>
        <dbReference type="EMBL" id="CAL4207640.1"/>
    </source>
</evidence>
<dbReference type="AlphaFoldDB" id="A0AAV2SLK2"/>
<gene>
    <name evidence="1" type="ORF">MNOR_LOCUS38112</name>
</gene>
<dbReference type="EMBL" id="CAXKWB010083087">
    <property type="protein sequence ID" value="CAL4207640.1"/>
    <property type="molecule type" value="Genomic_DNA"/>
</dbReference>
<protein>
    <submittedName>
        <fullName evidence="1">Uncharacterized protein</fullName>
    </submittedName>
</protein>
<keyword evidence="2" id="KW-1185">Reference proteome</keyword>
<evidence type="ECO:0000313" key="2">
    <source>
        <dbReference type="Proteomes" id="UP001497623"/>
    </source>
</evidence>
<dbReference type="Gene3D" id="1.20.120.230">
    <property type="entry name" value="Alpha-catenin/vinculin-like"/>
    <property type="match status" value="1"/>
</dbReference>
<accession>A0AAV2SLK2</accession>
<reference evidence="1 2" key="1">
    <citation type="submission" date="2024-05" db="EMBL/GenBank/DDBJ databases">
        <authorList>
            <person name="Wallberg A."/>
        </authorList>
    </citation>
    <scope>NUCLEOTIDE SEQUENCE [LARGE SCALE GENOMIC DNA]</scope>
</reference>
<sequence length="138" mass="15211">MDNIEDCTKTKAVLNILGPIANQVQALKLRQGTECNATTVLKLLKQCQSLKSAAEHLAVCLGNHAETLLDNTLASEVANLKLQLKRVTDNLTDVTRDLHRGDVGVRNNEEVWVDLVDHTETLMATLTQALLAWDRAQV</sequence>
<comment type="caution">
    <text evidence="1">The sequence shown here is derived from an EMBL/GenBank/DDBJ whole genome shotgun (WGS) entry which is preliminary data.</text>
</comment>
<organism evidence="1 2">
    <name type="scientific">Meganyctiphanes norvegica</name>
    <name type="common">Northern krill</name>
    <name type="synonym">Thysanopoda norvegica</name>
    <dbReference type="NCBI Taxonomy" id="48144"/>
    <lineage>
        <taxon>Eukaryota</taxon>
        <taxon>Metazoa</taxon>
        <taxon>Ecdysozoa</taxon>
        <taxon>Arthropoda</taxon>
        <taxon>Crustacea</taxon>
        <taxon>Multicrustacea</taxon>
        <taxon>Malacostraca</taxon>
        <taxon>Eumalacostraca</taxon>
        <taxon>Eucarida</taxon>
        <taxon>Euphausiacea</taxon>
        <taxon>Euphausiidae</taxon>
        <taxon>Meganyctiphanes</taxon>
    </lineage>
</organism>